<dbReference type="Gene3D" id="1.25.40.10">
    <property type="entry name" value="Tetratricopeptide repeat domain"/>
    <property type="match status" value="3"/>
</dbReference>
<feature type="repeat" description="PPR" evidence="2">
    <location>
        <begin position="317"/>
        <end position="351"/>
    </location>
</feature>
<evidence type="ECO:0000313" key="3">
    <source>
        <dbReference type="EMBL" id="KAF2291524.1"/>
    </source>
</evidence>
<dbReference type="PROSITE" id="PS51375">
    <property type="entry name" value="PPR"/>
    <property type="match status" value="5"/>
</dbReference>
<sequence>MLRSPEPLSHDSFYATKILRFYGLNNDLRSACNLFDKTPQRSVFLWNSMIRAFARAHKFDEALSLYTKMLGTQIRPDNFTYACLIRACHENFDLDGLRLVHGGVIVSGLALDSVSCSALVTAYSKMGLVSEASKVFSGVSEPDLVLWNSMISGYSFCEFWAEGLRLFNRMRENGKQQPDGYTLVGIISGSALVSMYSRFKCMNLAYGVFISLCQPDLVAWSALITGYSRYGDHKKALFFYRNLSVEGKKSDSILIASILVAAAHLADVRCGSEIHGYVLRHGFESNVKVSSALIDMYLKCGFVGLGILVFDNMSNRNVVSYNSVISGLGLHGLAVQAFKLFEEMIETGMKPDESTFSSLLCACCHSGLVKAGREVFRRMMDEFCIQPKTEHYVHIVKLLGRLGN</sequence>
<feature type="repeat" description="PPR" evidence="2">
    <location>
        <begin position="352"/>
        <end position="387"/>
    </location>
</feature>
<keyword evidence="1" id="KW-0677">Repeat</keyword>
<organism evidence="3 4">
    <name type="scientific">Hevea brasiliensis</name>
    <name type="common">Para rubber tree</name>
    <name type="synonym">Siphonia brasiliensis</name>
    <dbReference type="NCBI Taxonomy" id="3981"/>
    <lineage>
        <taxon>Eukaryota</taxon>
        <taxon>Viridiplantae</taxon>
        <taxon>Streptophyta</taxon>
        <taxon>Embryophyta</taxon>
        <taxon>Tracheophyta</taxon>
        <taxon>Spermatophyta</taxon>
        <taxon>Magnoliopsida</taxon>
        <taxon>eudicotyledons</taxon>
        <taxon>Gunneridae</taxon>
        <taxon>Pentapetalae</taxon>
        <taxon>rosids</taxon>
        <taxon>fabids</taxon>
        <taxon>Malpighiales</taxon>
        <taxon>Euphorbiaceae</taxon>
        <taxon>Crotonoideae</taxon>
        <taxon>Micrandreae</taxon>
        <taxon>Hevea</taxon>
    </lineage>
</organism>
<comment type="caution">
    <text evidence="3">The sequence shown here is derived from an EMBL/GenBank/DDBJ whole genome shotgun (WGS) entry which is preliminary data.</text>
</comment>
<dbReference type="GO" id="GO:0003723">
    <property type="term" value="F:RNA binding"/>
    <property type="evidence" value="ECO:0007669"/>
    <property type="project" value="InterPro"/>
</dbReference>
<dbReference type="InterPro" id="IPR002885">
    <property type="entry name" value="PPR_rpt"/>
</dbReference>
<keyword evidence="4" id="KW-1185">Reference proteome</keyword>
<dbReference type="PANTHER" id="PTHR47926">
    <property type="entry name" value="PENTATRICOPEPTIDE REPEAT-CONTAINING PROTEIN"/>
    <property type="match status" value="1"/>
</dbReference>
<accession>A0A6A6KSL5</accession>
<feature type="repeat" description="PPR" evidence="2">
    <location>
        <begin position="216"/>
        <end position="250"/>
    </location>
</feature>
<dbReference type="FunFam" id="1.25.40.10:FF:000144">
    <property type="entry name" value="Pentatricopeptide repeat-containing protein, mitochondrial"/>
    <property type="match status" value="1"/>
</dbReference>
<evidence type="ECO:0000313" key="4">
    <source>
        <dbReference type="Proteomes" id="UP000467840"/>
    </source>
</evidence>
<dbReference type="PANTHER" id="PTHR47926:SF481">
    <property type="entry name" value="TETRATRICOPEPTIDE-LIKE HELICAL DOMAIN SUPERFAMILY"/>
    <property type="match status" value="1"/>
</dbReference>
<dbReference type="Proteomes" id="UP000467840">
    <property type="component" value="Chromosome 2"/>
</dbReference>
<protein>
    <recommendedName>
        <fullName evidence="5">Pentacotripeptide-repeat region of PRORP domain-containing protein</fullName>
    </recommendedName>
</protein>
<dbReference type="NCBIfam" id="TIGR00756">
    <property type="entry name" value="PPR"/>
    <property type="match status" value="4"/>
</dbReference>
<evidence type="ECO:0008006" key="5">
    <source>
        <dbReference type="Google" id="ProtNLM"/>
    </source>
</evidence>
<gene>
    <name evidence="3" type="ORF">GH714_025146</name>
</gene>
<evidence type="ECO:0000256" key="2">
    <source>
        <dbReference type="PROSITE-ProRule" id="PRU00708"/>
    </source>
</evidence>
<dbReference type="Pfam" id="PF01535">
    <property type="entry name" value="PPR"/>
    <property type="match status" value="3"/>
</dbReference>
<dbReference type="GO" id="GO:0009451">
    <property type="term" value="P:RNA modification"/>
    <property type="evidence" value="ECO:0007669"/>
    <property type="project" value="InterPro"/>
</dbReference>
<evidence type="ECO:0000256" key="1">
    <source>
        <dbReference type="ARBA" id="ARBA00022737"/>
    </source>
</evidence>
<dbReference type="Pfam" id="PF13041">
    <property type="entry name" value="PPR_2"/>
    <property type="match status" value="2"/>
</dbReference>
<dbReference type="InterPro" id="IPR011990">
    <property type="entry name" value="TPR-like_helical_dom_sf"/>
</dbReference>
<feature type="repeat" description="PPR" evidence="2">
    <location>
        <begin position="143"/>
        <end position="177"/>
    </location>
</feature>
<name>A0A6A6KSL5_HEVBR</name>
<dbReference type="AlphaFoldDB" id="A0A6A6KSL5"/>
<feature type="repeat" description="PPR" evidence="2">
    <location>
        <begin position="42"/>
        <end position="76"/>
    </location>
</feature>
<reference evidence="3 4" key="1">
    <citation type="journal article" date="2020" name="Mol. Plant">
        <title>The Chromosome-Based Rubber Tree Genome Provides New Insights into Spurge Genome Evolution and Rubber Biosynthesis.</title>
        <authorList>
            <person name="Liu J."/>
            <person name="Shi C."/>
            <person name="Shi C.C."/>
            <person name="Li W."/>
            <person name="Zhang Q.J."/>
            <person name="Zhang Y."/>
            <person name="Li K."/>
            <person name="Lu H.F."/>
            <person name="Shi C."/>
            <person name="Zhu S.T."/>
            <person name="Xiao Z.Y."/>
            <person name="Nan H."/>
            <person name="Yue Y."/>
            <person name="Zhu X.G."/>
            <person name="Wu Y."/>
            <person name="Hong X.N."/>
            <person name="Fan G.Y."/>
            <person name="Tong Y."/>
            <person name="Zhang D."/>
            <person name="Mao C.L."/>
            <person name="Liu Y.L."/>
            <person name="Hao S.J."/>
            <person name="Liu W.Q."/>
            <person name="Lv M.Q."/>
            <person name="Zhang H.B."/>
            <person name="Liu Y."/>
            <person name="Hu-Tang G.R."/>
            <person name="Wang J.P."/>
            <person name="Wang J.H."/>
            <person name="Sun Y.H."/>
            <person name="Ni S.B."/>
            <person name="Chen W.B."/>
            <person name="Zhang X.C."/>
            <person name="Jiao Y.N."/>
            <person name="Eichler E.E."/>
            <person name="Li G.H."/>
            <person name="Liu X."/>
            <person name="Gao L.Z."/>
        </authorList>
    </citation>
    <scope>NUCLEOTIDE SEQUENCE [LARGE SCALE GENOMIC DNA]</scope>
    <source>
        <strain evidence="4">cv. GT1</strain>
        <tissue evidence="3">Leaf</tissue>
    </source>
</reference>
<dbReference type="InterPro" id="IPR046960">
    <property type="entry name" value="PPR_At4g14850-like_plant"/>
</dbReference>
<dbReference type="EMBL" id="JAAGAX010000015">
    <property type="protein sequence ID" value="KAF2291524.1"/>
    <property type="molecule type" value="Genomic_DNA"/>
</dbReference>
<proteinExistence type="predicted"/>